<reference evidence="1 2" key="1">
    <citation type="journal article" date="2023" name="Hortic Res">
        <title>Pangenome of water caltrop reveals structural variations and asymmetric subgenome divergence after allopolyploidization.</title>
        <authorList>
            <person name="Zhang X."/>
            <person name="Chen Y."/>
            <person name="Wang L."/>
            <person name="Yuan Y."/>
            <person name="Fang M."/>
            <person name="Shi L."/>
            <person name="Lu R."/>
            <person name="Comes H.P."/>
            <person name="Ma Y."/>
            <person name="Chen Y."/>
            <person name="Huang G."/>
            <person name="Zhou Y."/>
            <person name="Zheng Z."/>
            <person name="Qiu Y."/>
        </authorList>
    </citation>
    <scope>NUCLEOTIDE SEQUENCE [LARGE SCALE GENOMIC DNA]</scope>
    <source>
        <strain evidence="1">F231</strain>
    </source>
</reference>
<name>A0AAN7LRK8_TRANT</name>
<protein>
    <submittedName>
        <fullName evidence="1">Uncharacterized protein</fullName>
    </submittedName>
</protein>
<keyword evidence="2" id="KW-1185">Reference proteome</keyword>
<evidence type="ECO:0000313" key="2">
    <source>
        <dbReference type="Proteomes" id="UP001346149"/>
    </source>
</evidence>
<comment type="caution">
    <text evidence="1">The sequence shown here is derived from an EMBL/GenBank/DDBJ whole genome shotgun (WGS) entry which is preliminary data.</text>
</comment>
<accession>A0AAN7LRK8</accession>
<dbReference type="EMBL" id="JAXQNO010000009">
    <property type="protein sequence ID" value="KAK4790920.1"/>
    <property type="molecule type" value="Genomic_DNA"/>
</dbReference>
<sequence length="69" mass="8023">MLQPSLHQNKIMLNALCFAVRTGNTFLRSLLFSSCSSPWKTFHDVAQVPRLEQILEGNEYIFIEMYSKE</sequence>
<gene>
    <name evidence="1" type="ORF">SAY86_031333</name>
</gene>
<evidence type="ECO:0000313" key="1">
    <source>
        <dbReference type="EMBL" id="KAK4790920.1"/>
    </source>
</evidence>
<organism evidence="1 2">
    <name type="scientific">Trapa natans</name>
    <name type="common">Water chestnut</name>
    <dbReference type="NCBI Taxonomy" id="22666"/>
    <lineage>
        <taxon>Eukaryota</taxon>
        <taxon>Viridiplantae</taxon>
        <taxon>Streptophyta</taxon>
        <taxon>Embryophyta</taxon>
        <taxon>Tracheophyta</taxon>
        <taxon>Spermatophyta</taxon>
        <taxon>Magnoliopsida</taxon>
        <taxon>eudicotyledons</taxon>
        <taxon>Gunneridae</taxon>
        <taxon>Pentapetalae</taxon>
        <taxon>rosids</taxon>
        <taxon>malvids</taxon>
        <taxon>Myrtales</taxon>
        <taxon>Lythraceae</taxon>
        <taxon>Trapa</taxon>
    </lineage>
</organism>
<dbReference type="Proteomes" id="UP001346149">
    <property type="component" value="Unassembled WGS sequence"/>
</dbReference>
<dbReference type="AlphaFoldDB" id="A0AAN7LRK8"/>
<proteinExistence type="predicted"/>